<dbReference type="EMBL" id="FOQA01000002">
    <property type="protein sequence ID" value="SFH65911.1"/>
    <property type="molecule type" value="Genomic_DNA"/>
</dbReference>
<dbReference type="RefSeq" id="WP_093370096.1">
    <property type="nucleotide sequence ID" value="NZ_FOQA01000002.1"/>
</dbReference>
<dbReference type="AlphaFoldDB" id="A0A1I3BVZ0"/>
<dbReference type="PANTHER" id="PTHR40453:SF1">
    <property type="entry name" value="PROTEIN YOEF"/>
    <property type="match status" value="1"/>
</dbReference>
<dbReference type="Gene3D" id="3.40.50.300">
    <property type="entry name" value="P-loop containing nucleotide triphosphate hydrolases"/>
    <property type="match status" value="1"/>
</dbReference>
<dbReference type="Pfam" id="PF10662">
    <property type="entry name" value="PduV-EutP"/>
    <property type="match status" value="1"/>
</dbReference>
<dbReference type="InterPro" id="IPR027417">
    <property type="entry name" value="P-loop_NTPase"/>
</dbReference>
<dbReference type="CDD" id="cd00882">
    <property type="entry name" value="Ras_like_GTPase"/>
    <property type="match status" value="1"/>
</dbReference>
<dbReference type="PANTHER" id="PTHR40453">
    <property type="entry name" value="PROTEIN YOEF"/>
    <property type="match status" value="1"/>
</dbReference>
<name>A0A1I3BVZ0_9FIRM</name>
<accession>A0A1I3BVZ0</accession>
<sequence length="140" mass="15616">MKKSMILVGTQGSGKTTLIQRLSNDEMVYRKTQAVEYHPKIIDTPGEYLENPRYYHAIVTLSFDAKIVAFVHDSTSRDNYFPPQFASMFNQSVVGIITKTDHPEADVVRSEGWLRKAGVTIIYQVSAYSGAGIGQVAEIL</sequence>
<evidence type="ECO:0000313" key="2">
    <source>
        <dbReference type="EMBL" id="SFH65911.1"/>
    </source>
</evidence>
<organism evidence="2 3">
    <name type="scientific">Tindallia magadiensis</name>
    <dbReference type="NCBI Taxonomy" id="69895"/>
    <lineage>
        <taxon>Bacteria</taxon>
        <taxon>Bacillati</taxon>
        <taxon>Bacillota</taxon>
        <taxon>Clostridia</taxon>
        <taxon>Peptostreptococcales</taxon>
        <taxon>Tindalliaceae</taxon>
        <taxon>Tindallia</taxon>
    </lineage>
</organism>
<dbReference type="InterPro" id="IPR012381">
    <property type="entry name" value="EutP_PduV"/>
</dbReference>
<dbReference type="GO" id="GO:0005524">
    <property type="term" value="F:ATP binding"/>
    <property type="evidence" value="ECO:0007669"/>
    <property type="project" value="UniProtKB-UniRule"/>
</dbReference>
<dbReference type="Proteomes" id="UP000199287">
    <property type="component" value="Unassembled WGS sequence"/>
</dbReference>
<keyword evidence="1" id="KW-0547">Nucleotide-binding</keyword>
<evidence type="ECO:0000256" key="1">
    <source>
        <dbReference type="PIRNR" id="PIRNR036409"/>
    </source>
</evidence>
<dbReference type="PIRSF" id="PIRSF036409">
    <property type="entry name" value="EutP_PduV"/>
    <property type="match status" value="1"/>
</dbReference>
<protein>
    <submittedName>
        <fullName evidence="2">Ethanolamine utilization protein EutP</fullName>
    </submittedName>
</protein>
<proteinExistence type="inferred from homology"/>
<dbReference type="GO" id="GO:0006576">
    <property type="term" value="P:biogenic amine metabolic process"/>
    <property type="evidence" value="ECO:0007669"/>
    <property type="project" value="InterPro"/>
</dbReference>
<dbReference type="SUPFAM" id="SSF52540">
    <property type="entry name" value="P-loop containing nucleoside triphosphate hydrolases"/>
    <property type="match status" value="1"/>
</dbReference>
<dbReference type="NCBIfam" id="TIGR02528">
    <property type="entry name" value="EutP"/>
    <property type="match status" value="1"/>
</dbReference>
<gene>
    <name evidence="2" type="ORF">SAMN05192551_10237</name>
</gene>
<reference evidence="3" key="1">
    <citation type="submission" date="2016-10" db="EMBL/GenBank/DDBJ databases">
        <authorList>
            <person name="Varghese N."/>
            <person name="Submissions S."/>
        </authorList>
    </citation>
    <scope>NUCLEOTIDE SEQUENCE [LARGE SCALE GENOMIC DNA]</scope>
    <source>
        <strain evidence="3">Z-7934</strain>
    </source>
</reference>
<comment type="similarity">
    <text evidence="1">Belongs to the EutP/PduV family.</text>
</comment>
<dbReference type="STRING" id="69895.SAMN05192551_10237"/>
<keyword evidence="3" id="KW-1185">Reference proteome</keyword>
<dbReference type="OrthoDB" id="6179at2"/>
<evidence type="ECO:0000313" key="3">
    <source>
        <dbReference type="Proteomes" id="UP000199287"/>
    </source>
</evidence>